<dbReference type="GO" id="GO:0016874">
    <property type="term" value="F:ligase activity"/>
    <property type="evidence" value="ECO:0007669"/>
    <property type="project" value="UniProtKB-UniRule"/>
</dbReference>
<sequence>MPYNRACGMLSLTIKSEPTVDPSSAQHRIRKSVLVRGVVQGVGFRPFVYRLAMQNALGGHIGNDTDGVTIEIEGAEHAVEDFLHRLTSDAPPISRIDSVQVSELTPVGETAFTIVHSQVLGKVSTGIPADAATCADCLRELLDPQDRRYRYPFLNCTNCGPRFTITRRIPYDRPQTSMAAFPMCAACRAEYDDPLNRRFHAQPNACWDCGPRVWLESPRGEKIASDDPIAQCIEELLAGRIMGIKGIGGFHLAVDATSEEAVTRLRERKHRYGKPLAVMVRDMEAARSLCLINDEESALLQTSARPIVIARVRAGSGFAPSVAPGIPWLGVYLPYAPLQHLLFADTRVRALVMTSANLSEEPIAIDNAEARQRLGNIADAFLMHNREILQRCDDTVTAIVDGAPQLIRRARGYVPLGIELPFDSPPLLAVGGHLKSVFTLARGRYAYQSQHLGDLENLTGLDFFTESLAHLMHTFEIEPQAVVHDLHPGYLSTTWAKQWAAEHNIPTIAVQHHHAHIAACMAEHAIQGPVIGLSLDGTGYGTDGRIWGGEVLIANHDSFERFAHLDYVALPGGDAAVREPWRMAFAHLLAAGFSEEEAGKLVGASGQETRLLSRMIERGINAPLTSSLGRLFDAVAAVVLNRRRVDYEAQAAIELEGVAVDEPNDAAGYELTLVQGDWAKREPMRINPSVLWKELVVDLRSGVTPAQIGARFHAGVADAFLRAAVAARAANGVATVAMSGGVMHNRRLARSLRRELESQGFEVFAHRRVSPGDGGLSYGQAAIGASKLKAV</sequence>
<name>A0A9J7BLR1_9BACT</name>
<dbReference type="Pfam" id="PF01300">
    <property type="entry name" value="Sua5_yciO_yrdC"/>
    <property type="match status" value="1"/>
</dbReference>
<dbReference type="InterPro" id="IPR011125">
    <property type="entry name" value="Znf_HypF"/>
</dbReference>
<proteinExistence type="inferred from homology"/>
<dbReference type="SUPFAM" id="SSF54975">
    <property type="entry name" value="Acylphosphatase/BLUF domain-like"/>
    <property type="match status" value="1"/>
</dbReference>
<dbReference type="GO" id="GO:0016743">
    <property type="term" value="F:carboxyl- or carbamoyltransferase activity"/>
    <property type="evidence" value="ECO:0007669"/>
    <property type="project" value="UniProtKB-UniRule"/>
</dbReference>
<dbReference type="EC" id="6.2.-.-" evidence="8"/>
<evidence type="ECO:0000313" key="13">
    <source>
        <dbReference type="Proteomes" id="UP001059380"/>
    </source>
</evidence>
<comment type="catalytic activity">
    <reaction evidence="9">
        <text>an acyl phosphate + H2O = a carboxylate + phosphate + H(+)</text>
        <dbReference type="Rhea" id="RHEA:14965"/>
        <dbReference type="ChEBI" id="CHEBI:15377"/>
        <dbReference type="ChEBI" id="CHEBI:15378"/>
        <dbReference type="ChEBI" id="CHEBI:29067"/>
        <dbReference type="ChEBI" id="CHEBI:43474"/>
        <dbReference type="ChEBI" id="CHEBI:59918"/>
        <dbReference type="EC" id="3.6.1.7"/>
    </reaction>
</comment>
<dbReference type="KEGG" id="orp:MOP44_23825"/>
<dbReference type="SUPFAM" id="SSF55821">
    <property type="entry name" value="YrdC/RibB"/>
    <property type="match status" value="1"/>
</dbReference>
<evidence type="ECO:0000256" key="3">
    <source>
        <dbReference type="ARBA" id="ARBA00022598"/>
    </source>
</evidence>
<feature type="domain" description="YrdC-like" evidence="11">
    <location>
        <begin position="226"/>
        <end position="412"/>
    </location>
</feature>
<dbReference type="PROSITE" id="PS00150">
    <property type="entry name" value="ACYLPHOSPHATASE_1"/>
    <property type="match status" value="1"/>
</dbReference>
<dbReference type="InterPro" id="IPR001792">
    <property type="entry name" value="Acylphosphatase-like_dom"/>
</dbReference>
<protein>
    <recommendedName>
        <fullName evidence="8">Carbamoyltransferase</fullName>
        <ecNumber evidence="8">6.2.-.-</ecNumber>
    </recommendedName>
</protein>
<keyword evidence="4" id="KW-0479">Metal-binding</keyword>
<keyword evidence="5" id="KW-0863">Zinc-finger</keyword>
<comment type="similarity">
    <text evidence="2 8">Belongs to the carbamoyltransferase HypF family.</text>
</comment>
<dbReference type="InterPro" id="IPR051060">
    <property type="entry name" value="Carbamoyltrans_HypF-like"/>
</dbReference>
<dbReference type="Proteomes" id="UP001059380">
    <property type="component" value="Chromosome"/>
</dbReference>
<evidence type="ECO:0000313" key="12">
    <source>
        <dbReference type="EMBL" id="UWZ83583.1"/>
    </source>
</evidence>
<comment type="pathway">
    <text evidence="1">Protein modification; [NiFe] hydrogenase maturation.</text>
</comment>
<dbReference type="Gene3D" id="3.30.420.40">
    <property type="match status" value="1"/>
</dbReference>
<evidence type="ECO:0000259" key="10">
    <source>
        <dbReference type="PROSITE" id="PS51160"/>
    </source>
</evidence>
<evidence type="ECO:0000256" key="4">
    <source>
        <dbReference type="ARBA" id="ARBA00022723"/>
    </source>
</evidence>
<evidence type="ECO:0000256" key="9">
    <source>
        <dbReference type="PROSITE-ProRule" id="PRU00520"/>
    </source>
</evidence>
<keyword evidence="13" id="KW-1185">Reference proteome</keyword>
<dbReference type="EMBL" id="CP093313">
    <property type="protein sequence ID" value="UWZ83583.1"/>
    <property type="molecule type" value="Genomic_DNA"/>
</dbReference>
<dbReference type="InterPro" id="IPR041440">
    <property type="entry name" value="HypF_C"/>
</dbReference>
<evidence type="ECO:0000256" key="5">
    <source>
        <dbReference type="ARBA" id="ARBA00022771"/>
    </source>
</evidence>
<feature type="domain" description="Acylphosphatase-like" evidence="10">
    <location>
        <begin position="30"/>
        <end position="116"/>
    </location>
</feature>
<dbReference type="Pfam" id="PF00708">
    <property type="entry name" value="Acylphosphatase"/>
    <property type="match status" value="1"/>
</dbReference>
<dbReference type="InterPro" id="IPR004421">
    <property type="entry name" value="Carbamoyltransferase_HypF"/>
</dbReference>
<dbReference type="AlphaFoldDB" id="A0A9J7BLR1"/>
<dbReference type="PROSITE" id="PS51163">
    <property type="entry name" value="YRDC"/>
    <property type="match status" value="1"/>
</dbReference>
<reference evidence="12" key="1">
    <citation type="submission" date="2021-04" db="EMBL/GenBank/DDBJ databases">
        <title>Phylogenetic analysis of Acidobacteriaceae.</title>
        <authorList>
            <person name="Qiu L."/>
            <person name="Zhang Q."/>
        </authorList>
    </citation>
    <scope>NUCLEOTIDE SEQUENCE</scope>
    <source>
        <strain evidence="12">DSM 25168</strain>
    </source>
</reference>
<dbReference type="NCBIfam" id="TIGR00143">
    <property type="entry name" value="hypF"/>
    <property type="match status" value="1"/>
</dbReference>
<gene>
    <name evidence="12" type="primary">hypF</name>
    <name evidence="12" type="ORF">MOP44_23825</name>
</gene>
<evidence type="ECO:0000256" key="1">
    <source>
        <dbReference type="ARBA" id="ARBA00004711"/>
    </source>
</evidence>
<dbReference type="PANTHER" id="PTHR42959:SF1">
    <property type="entry name" value="CARBAMOYLTRANSFERASE HYPF"/>
    <property type="match status" value="1"/>
</dbReference>
<dbReference type="GO" id="GO:0003998">
    <property type="term" value="F:acylphosphatase activity"/>
    <property type="evidence" value="ECO:0007669"/>
    <property type="project" value="UniProtKB-EC"/>
</dbReference>
<dbReference type="Gene3D" id="3.30.110.120">
    <property type="match status" value="1"/>
</dbReference>
<evidence type="ECO:0000256" key="8">
    <source>
        <dbReference type="PIRNR" id="PIRNR006256"/>
    </source>
</evidence>
<dbReference type="PANTHER" id="PTHR42959">
    <property type="entry name" value="CARBAMOYLTRANSFERASE"/>
    <property type="match status" value="1"/>
</dbReference>
<feature type="active site" evidence="9">
    <location>
        <position position="45"/>
    </location>
</feature>
<accession>A0A9J7BLR1</accession>
<dbReference type="Pfam" id="PF22521">
    <property type="entry name" value="HypF_C_2"/>
    <property type="match status" value="1"/>
</dbReference>
<keyword evidence="3 12" id="KW-0436">Ligase</keyword>
<keyword evidence="9" id="KW-0378">Hydrolase</keyword>
<comment type="catalytic activity">
    <reaction evidence="7">
        <text>C-terminal L-cysteinyl-[HypE protein] + carbamoyl phosphate + ATP + H2O = C-terminal S-carboxamide-L-cysteinyl-[HypE protein] + AMP + phosphate + diphosphate + H(+)</text>
        <dbReference type="Rhea" id="RHEA:55636"/>
        <dbReference type="Rhea" id="RHEA-COMP:14247"/>
        <dbReference type="Rhea" id="RHEA-COMP:14392"/>
        <dbReference type="ChEBI" id="CHEBI:15377"/>
        <dbReference type="ChEBI" id="CHEBI:15378"/>
        <dbReference type="ChEBI" id="CHEBI:30616"/>
        <dbReference type="ChEBI" id="CHEBI:33019"/>
        <dbReference type="ChEBI" id="CHEBI:43474"/>
        <dbReference type="ChEBI" id="CHEBI:58228"/>
        <dbReference type="ChEBI" id="CHEBI:76913"/>
        <dbReference type="ChEBI" id="CHEBI:139126"/>
        <dbReference type="ChEBI" id="CHEBI:456215"/>
    </reaction>
</comment>
<dbReference type="Pfam" id="PF07503">
    <property type="entry name" value="zf-HYPF"/>
    <property type="match status" value="2"/>
</dbReference>
<keyword evidence="6" id="KW-0862">Zinc</keyword>
<dbReference type="RefSeq" id="WP_260792918.1">
    <property type="nucleotide sequence ID" value="NZ_CP093313.1"/>
</dbReference>
<feature type="active site" evidence="9">
    <location>
        <position position="63"/>
    </location>
</feature>
<evidence type="ECO:0000259" key="11">
    <source>
        <dbReference type="PROSITE" id="PS51163"/>
    </source>
</evidence>
<dbReference type="Gene3D" id="3.30.420.360">
    <property type="match status" value="1"/>
</dbReference>
<dbReference type="InterPro" id="IPR006070">
    <property type="entry name" value="Sua5-like_dom"/>
</dbReference>
<dbReference type="PROSITE" id="PS51160">
    <property type="entry name" value="ACYLPHOSPHATASE_3"/>
    <property type="match status" value="1"/>
</dbReference>
<dbReference type="GO" id="GO:0003725">
    <property type="term" value="F:double-stranded RNA binding"/>
    <property type="evidence" value="ECO:0007669"/>
    <property type="project" value="InterPro"/>
</dbReference>
<dbReference type="Pfam" id="PF17788">
    <property type="entry name" value="HypF_C"/>
    <property type="match status" value="1"/>
</dbReference>
<evidence type="ECO:0000256" key="2">
    <source>
        <dbReference type="ARBA" id="ARBA00008097"/>
    </source>
</evidence>
<dbReference type="GO" id="GO:0051604">
    <property type="term" value="P:protein maturation"/>
    <property type="evidence" value="ECO:0007669"/>
    <property type="project" value="TreeGrafter"/>
</dbReference>
<dbReference type="GO" id="GO:0008270">
    <property type="term" value="F:zinc ion binding"/>
    <property type="evidence" value="ECO:0007669"/>
    <property type="project" value="UniProtKB-KW"/>
</dbReference>
<evidence type="ECO:0000256" key="6">
    <source>
        <dbReference type="ARBA" id="ARBA00022833"/>
    </source>
</evidence>
<dbReference type="InterPro" id="IPR055128">
    <property type="entry name" value="HypF_C_2"/>
</dbReference>
<evidence type="ECO:0000256" key="7">
    <source>
        <dbReference type="ARBA" id="ARBA00048220"/>
    </source>
</evidence>
<dbReference type="InterPro" id="IPR017968">
    <property type="entry name" value="Acylphosphatase_CS"/>
</dbReference>
<dbReference type="FunFam" id="3.30.420.40:FF:000124">
    <property type="entry name" value="Carbamoyltransferase HypF"/>
    <property type="match status" value="1"/>
</dbReference>
<dbReference type="InterPro" id="IPR036046">
    <property type="entry name" value="Acylphosphatase-like_dom_sf"/>
</dbReference>
<dbReference type="Gene3D" id="3.90.870.50">
    <property type="match status" value="1"/>
</dbReference>
<organism evidence="12 13">
    <name type="scientific">Occallatibacter riparius</name>
    <dbReference type="NCBI Taxonomy" id="1002689"/>
    <lineage>
        <taxon>Bacteria</taxon>
        <taxon>Pseudomonadati</taxon>
        <taxon>Acidobacteriota</taxon>
        <taxon>Terriglobia</taxon>
        <taxon>Terriglobales</taxon>
        <taxon>Acidobacteriaceae</taxon>
        <taxon>Occallatibacter</taxon>
    </lineage>
</organism>
<dbReference type="PIRSF" id="PIRSF006256">
    <property type="entry name" value="CMPcnvr_hdrg_mat"/>
    <property type="match status" value="1"/>
</dbReference>
<dbReference type="InterPro" id="IPR017945">
    <property type="entry name" value="DHBP_synth_RibB-like_a/b_dom"/>
</dbReference>